<feature type="domain" description="HTH luxR-type" evidence="1">
    <location>
        <begin position="293"/>
        <end position="350"/>
    </location>
</feature>
<name>A0ABU8S0F2_9SPHN</name>
<dbReference type="SUPFAM" id="SSF46894">
    <property type="entry name" value="C-terminal effector domain of the bipartite response regulators"/>
    <property type="match status" value="1"/>
</dbReference>
<dbReference type="PRINTS" id="PR00038">
    <property type="entry name" value="HTHLUXR"/>
</dbReference>
<evidence type="ECO:0000313" key="3">
    <source>
        <dbReference type="Proteomes" id="UP001361239"/>
    </source>
</evidence>
<protein>
    <submittedName>
        <fullName evidence="2">Helix-turn-helix transcriptional regulator</fullName>
    </submittedName>
</protein>
<accession>A0ABU8S0F2</accession>
<organism evidence="2 3">
    <name type="scientific">Novosphingobium anseongense</name>
    <dbReference type="NCBI Taxonomy" id="3133436"/>
    <lineage>
        <taxon>Bacteria</taxon>
        <taxon>Pseudomonadati</taxon>
        <taxon>Pseudomonadota</taxon>
        <taxon>Alphaproteobacteria</taxon>
        <taxon>Sphingomonadales</taxon>
        <taxon>Sphingomonadaceae</taxon>
        <taxon>Novosphingobium</taxon>
    </lineage>
</organism>
<proteinExistence type="predicted"/>
<dbReference type="InterPro" id="IPR016032">
    <property type="entry name" value="Sig_transdc_resp-reg_C-effctor"/>
</dbReference>
<dbReference type="Gene3D" id="1.10.10.10">
    <property type="entry name" value="Winged helix-like DNA-binding domain superfamily/Winged helix DNA-binding domain"/>
    <property type="match status" value="1"/>
</dbReference>
<reference evidence="2 3" key="1">
    <citation type="submission" date="2024-03" db="EMBL/GenBank/DDBJ databases">
        <authorList>
            <person name="Jo J.-H."/>
        </authorList>
    </citation>
    <scope>NUCLEOTIDE SEQUENCE [LARGE SCALE GENOMIC DNA]</scope>
    <source>
        <strain evidence="2 3">PS1R-30</strain>
    </source>
</reference>
<gene>
    <name evidence="2" type="ORF">WG901_17585</name>
</gene>
<dbReference type="InterPro" id="IPR036388">
    <property type="entry name" value="WH-like_DNA-bd_sf"/>
</dbReference>
<sequence>MHADTIADIYEAGAFPDRWLAVLENIAKIVGAQGGNFILNNGAGISVISSPSVVQISRDFDLQGWNRDNSRVRRLIARADHAGFLTDSDTHSAEEMRQMPMYTEFLTPRGADAGAATIVQGAQDDVVAIAFEAFGSHAASRAAVPMLDAYRPHLARAAALSSQVAQARAQTLSDVFSALGASVAVLDSQGRVLAATPLFAEAFDELLQDSKHRLRIVEPRSDERLASALAEMRTVREGVSIPVRGRGGEGRAILHLVPALRDARDLFSNIWTIAVLAKPGNRLLPTSDIIAALFDLTPAEARVARSVAHGTRPKEVAREANVSVETVRSQLKRIFQKTQTDHQAALAVLLKDLS</sequence>
<evidence type="ECO:0000313" key="2">
    <source>
        <dbReference type="EMBL" id="MEJ5978469.1"/>
    </source>
</evidence>
<dbReference type="Proteomes" id="UP001361239">
    <property type="component" value="Unassembled WGS sequence"/>
</dbReference>
<comment type="caution">
    <text evidence="2">The sequence shown here is derived from an EMBL/GenBank/DDBJ whole genome shotgun (WGS) entry which is preliminary data.</text>
</comment>
<dbReference type="SMART" id="SM00421">
    <property type="entry name" value="HTH_LUXR"/>
    <property type="match status" value="1"/>
</dbReference>
<keyword evidence="3" id="KW-1185">Reference proteome</keyword>
<dbReference type="EMBL" id="JBBHJZ010000003">
    <property type="protein sequence ID" value="MEJ5978469.1"/>
    <property type="molecule type" value="Genomic_DNA"/>
</dbReference>
<dbReference type="RefSeq" id="WP_339588388.1">
    <property type="nucleotide sequence ID" value="NZ_JBBHJZ010000003.1"/>
</dbReference>
<evidence type="ECO:0000259" key="1">
    <source>
        <dbReference type="SMART" id="SM00421"/>
    </source>
</evidence>
<dbReference type="InterPro" id="IPR000792">
    <property type="entry name" value="Tscrpt_reg_LuxR_C"/>
</dbReference>
<dbReference type="Pfam" id="PF00196">
    <property type="entry name" value="GerE"/>
    <property type="match status" value="1"/>
</dbReference>